<name>A0A820Q5V7_9BILA</name>
<sequence length="26" mass="2817">ILDGNFEEEFSLFVGADFVPVNGEGD</sequence>
<comment type="caution">
    <text evidence="1">The sequence shown here is derived from an EMBL/GenBank/DDBJ whole genome shotgun (WGS) entry which is preliminary data.</text>
</comment>
<gene>
    <name evidence="1" type="ORF">KXQ929_LOCUS51773</name>
</gene>
<evidence type="ECO:0000313" key="1">
    <source>
        <dbReference type="EMBL" id="CAF4414104.1"/>
    </source>
</evidence>
<feature type="non-terminal residue" evidence="1">
    <location>
        <position position="1"/>
    </location>
</feature>
<reference evidence="1" key="1">
    <citation type="submission" date="2021-02" db="EMBL/GenBank/DDBJ databases">
        <authorList>
            <person name="Nowell W R."/>
        </authorList>
    </citation>
    <scope>NUCLEOTIDE SEQUENCE</scope>
</reference>
<dbReference type="AlphaFoldDB" id="A0A820Q5V7"/>
<organism evidence="1 2">
    <name type="scientific">Adineta steineri</name>
    <dbReference type="NCBI Taxonomy" id="433720"/>
    <lineage>
        <taxon>Eukaryota</taxon>
        <taxon>Metazoa</taxon>
        <taxon>Spiralia</taxon>
        <taxon>Gnathifera</taxon>
        <taxon>Rotifera</taxon>
        <taxon>Eurotatoria</taxon>
        <taxon>Bdelloidea</taxon>
        <taxon>Adinetida</taxon>
        <taxon>Adinetidae</taxon>
        <taxon>Adineta</taxon>
    </lineage>
</organism>
<evidence type="ECO:0000313" key="2">
    <source>
        <dbReference type="Proteomes" id="UP000663868"/>
    </source>
</evidence>
<protein>
    <submittedName>
        <fullName evidence="1">Uncharacterized protein</fullName>
    </submittedName>
</protein>
<dbReference type="Proteomes" id="UP000663868">
    <property type="component" value="Unassembled WGS sequence"/>
</dbReference>
<proteinExistence type="predicted"/>
<accession>A0A820Q5V7</accession>
<dbReference type="EMBL" id="CAJOBB010026209">
    <property type="protein sequence ID" value="CAF4414104.1"/>
    <property type="molecule type" value="Genomic_DNA"/>
</dbReference>